<dbReference type="PANTHER" id="PTHR24291:SF50">
    <property type="entry name" value="BIFUNCTIONAL ALBAFLAVENONE MONOOXYGENASE_TERPENE SYNTHASE"/>
    <property type="match status" value="1"/>
</dbReference>
<dbReference type="InterPro" id="IPR017972">
    <property type="entry name" value="Cyt_P450_CS"/>
</dbReference>
<dbReference type="EMBL" id="FWFQ01000028">
    <property type="protein sequence ID" value="SLN60074.1"/>
    <property type="molecule type" value="Genomic_DNA"/>
</dbReference>
<accession>A0A1Y5TBT2</accession>
<evidence type="ECO:0000256" key="4">
    <source>
        <dbReference type="ARBA" id="ARBA00023002"/>
    </source>
</evidence>
<dbReference type="Gene3D" id="1.10.630.10">
    <property type="entry name" value="Cytochrome P450"/>
    <property type="match status" value="1"/>
</dbReference>
<evidence type="ECO:0000256" key="7">
    <source>
        <dbReference type="PIRSR" id="PIRSR602401-1"/>
    </source>
</evidence>
<dbReference type="Proteomes" id="UP000193409">
    <property type="component" value="Unassembled WGS sequence"/>
</dbReference>
<evidence type="ECO:0000256" key="3">
    <source>
        <dbReference type="ARBA" id="ARBA00022723"/>
    </source>
</evidence>
<comment type="similarity">
    <text evidence="1 8">Belongs to the cytochrome P450 family.</text>
</comment>
<dbReference type="GO" id="GO:0020037">
    <property type="term" value="F:heme binding"/>
    <property type="evidence" value="ECO:0007669"/>
    <property type="project" value="InterPro"/>
</dbReference>
<dbReference type="InterPro" id="IPR001128">
    <property type="entry name" value="Cyt_P450"/>
</dbReference>
<proteinExistence type="inferred from homology"/>
<dbReference type="GO" id="GO:0005506">
    <property type="term" value="F:iron ion binding"/>
    <property type="evidence" value="ECO:0007669"/>
    <property type="project" value="InterPro"/>
</dbReference>
<dbReference type="InterPro" id="IPR002401">
    <property type="entry name" value="Cyt_P450_E_grp-I"/>
</dbReference>
<evidence type="ECO:0000256" key="5">
    <source>
        <dbReference type="ARBA" id="ARBA00023004"/>
    </source>
</evidence>
<evidence type="ECO:0000256" key="6">
    <source>
        <dbReference type="ARBA" id="ARBA00023033"/>
    </source>
</evidence>
<evidence type="ECO:0000256" key="8">
    <source>
        <dbReference type="RuleBase" id="RU000461"/>
    </source>
</evidence>
<evidence type="ECO:0000313" key="10">
    <source>
        <dbReference type="Proteomes" id="UP000193409"/>
    </source>
</evidence>
<name>A0A1Y5TBT2_9RHOB</name>
<dbReference type="InterPro" id="IPR036396">
    <property type="entry name" value="Cyt_P450_sf"/>
</dbReference>
<evidence type="ECO:0000256" key="1">
    <source>
        <dbReference type="ARBA" id="ARBA00010617"/>
    </source>
</evidence>
<dbReference type="GO" id="GO:0004497">
    <property type="term" value="F:monooxygenase activity"/>
    <property type="evidence" value="ECO:0007669"/>
    <property type="project" value="UniProtKB-KW"/>
</dbReference>
<dbReference type="SUPFAM" id="SSF48264">
    <property type="entry name" value="Cytochrome P450"/>
    <property type="match status" value="1"/>
</dbReference>
<dbReference type="Pfam" id="PF00067">
    <property type="entry name" value="p450"/>
    <property type="match status" value="1"/>
</dbReference>
<dbReference type="PRINTS" id="PR00385">
    <property type="entry name" value="P450"/>
</dbReference>
<keyword evidence="4 8" id="KW-0560">Oxidoreductase</keyword>
<evidence type="ECO:0000256" key="2">
    <source>
        <dbReference type="ARBA" id="ARBA00022617"/>
    </source>
</evidence>
<keyword evidence="10" id="KW-1185">Reference proteome</keyword>
<keyword evidence="5 7" id="KW-0408">Iron</keyword>
<comment type="cofactor">
    <cofactor evidence="7">
        <name>heme</name>
        <dbReference type="ChEBI" id="CHEBI:30413"/>
    </cofactor>
</comment>
<sequence length="452" mass="51697">MKREPIKVPLRTKPWGVTGVIRFLRTARRNLVEMIPETATIHPMLSSETMRRWHMVMDPQALKRILKDNVENYPKAEVAVNIMRTAIGESIFVAHGQYWLWQRRTAAPIFSYRNVANLAPIMTEATARTVEKIARIPDDEPFNILDPMIEVTFEIISDVTLSNDDSLSREQMHRALDSFIKRTGRVSLLDALGAPFWIPRPSRLFSARDLTNVQKIVDRAIEKRRAIGPNPNPDLTDLFLAGEDPVTKRRMTTEELRNNLLTFVVAGHETSALTLAWAIYLCSIDPEVQEKAAEEARAVLNGRTAVVDDVAKMPYVRCIIEETLRLYPPFALLIRSAKEDDTLIGREVRKGDPLILPIYALHRNRLLWEDPDSFKPERFQDRKSIARFSYLPFGDGPRICIGAEFALQEMVIVLGTLLSRFRFDPVEGKEPKPVMLLTLRPQGGVWVRARKR</sequence>
<gene>
    <name evidence="9" type="primary">cypE_2</name>
    <name evidence="9" type="ORF">PSA7680_03149</name>
</gene>
<dbReference type="AlphaFoldDB" id="A0A1Y5TBT2"/>
<evidence type="ECO:0000313" key="9">
    <source>
        <dbReference type="EMBL" id="SLN60074.1"/>
    </source>
</evidence>
<keyword evidence="2 7" id="KW-0349">Heme</keyword>
<dbReference type="InterPro" id="IPR050196">
    <property type="entry name" value="Cytochrome_P450_Monoox"/>
</dbReference>
<dbReference type="GO" id="GO:0016705">
    <property type="term" value="F:oxidoreductase activity, acting on paired donors, with incorporation or reduction of molecular oxygen"/>
    <property type="evidence" value="ECO:0007669"/>
    <property type="project" value="InterPro"/>
</dbReference>
<keyword evidence="3 7" id="KW-0479">Metal-binding</keyword>
<organism evidence="9 10">
    <name type="scientific">Pseudoruegeria aquimaris</name>
    <dbReference type="NCBI Taxonomy" id="393663"/>
    <lineage>
        <taxon>Bacteria</taxon>
        <taxon>Pseudomonadati</taxon>
        <taxon>Pseudomonadota</taxon>
        <taxon>Alphaproteobacteria</taxon>
        <taxon>Rhodobacterales</taxon>
        <taxon>Roseobacteraceae</taxon>
        <taxon>Pseudoruegeria</taxon>
    </lineage>
</organism>
<dbReference type="PROSITE" id="PS00086">
    <property type="entry name" value="CYTOCHROME_P450"/>
    <property type="match status" value="1"/>
</dbReference>
<dbReference type="PRINTS" id="PR00463">
    <property type="entry name" value="EP450I"/>
</dbReference>
<dbReference type="PANTHER" id="PTHR24291">
    <property type="entry name" value="CYTOCHROME P450 FAMILY 4"/>
    <property type="match status" value="1"/>
</dbReference>
<reference evidence="9 10" key="1">
    <citation type="submission" date="2017-03" db="EMBL/GenBank/DDBJ databases">
        <authorList>
            <person name="Afonso C.L."/>
            <person name="Miller P.J."/>
            <person name="Scott M.A."/>
            <person name="Spackman E."/>
            <person name="Goraichik I."/>
            <person name="Dimitrov K.M."/>
            <person name="Suarez D.L."/>
            <person name="Swayne D.E."/>
        </authorList>
    </citation>
    <scope>NUCLEOTIDE SEQUENCE [LARGE SCALE GENOMIC DNA]</scope>
    <source>
        <strain evidence="9 10">CECT 7680</strain>
    </source>
</reference>
<feature type="binding site" description="axial binding residue" evidence="7">
    <location>
        <position position="400"/>
    </location>
    <ligand>
        <name>heme</name>
        <dbReference type="ChEBI" id="CHEBI:30413"/>
    </ligand>
    <ligandPart>
        <name>Fe</name>
        <dbReference type="ChEBI" id="CHEBI:18248"/>
    </ligandPart>
</feature>
<protein>
    <submittedName>
        <fullName evidence="9">Putative bifunctional P-450/NADPH-P450 reductase 2</fullName>
    </submittedName>
</protein>
<keyword evidence="6 8" id="KW-0503">Monooxygenase</keyword>